<comment type="catalytic activity">
    <reaction evidence="1">
        <text>ATP + protein L-histidine = ADP + protein N-phospho-L-histidine.</text>
        <dbReference type="EC" id="2.7.13.3"/>
    </reaction>
</comment>
<evidence type="ECO:0000256" key="6">
    <source>
        <dbReference type="ARBA" id="ARBA00022679"/>
    </source>
</evidence>
<keyword evidence="4" id="KW-1003">Cell membrane</keyword>
<dbReference type="Pfam" id="PF02518">
    <property type="entry name" value="HATPase_c"/>
    <property type="match status" value="1"/>
</dbReference>
<evidence type="ECO:0000256" key="8">
    <source>
        <dbReference type="ARBA" id="ARBA00022777"/>
    </source>
</evidence>
<dbReference type="Pfam" id="PF00512">
    <property type="entry name" value="HisKA"/>
    <property type="match status" value="1"/>
</dbReference>
<dbReference type="CDD" id="cd00082">
    <property type="entry name" value="HisKA"/>
    <property type="match status" value="1"/>
</dbReference>
<gene>
    <name evidence="13" type="ORF">N4264_04960</name>
</gene>
<keyword evidence="5" id="KW-0597">Phosphoprotein</keyword>
<proteinExistence type="predicted"/>
<keyword evidence="8" id="KW-0418">Kinase</keyword>
<sequence length="437" mass="49358">MLRLYLHLVLAAALFVAGPWFVFRLSEDTTAPVEVRAFLVSSADMVVSQLQGLDDQTLGERVRKMTRDRRGLRIVFPGDDEWEADIAAIASRGVNGRFYDVAAARTLIHFPANNAVVIDDPDFRPPSRWQSIPYRVALFVLPVALLAFYYYWLLRPTARRFSHLVEELDLRLQEGRFTPLPEDADSLMASVVHRFNRLMAHYQRTLEQAERSLLNQRDMMHAVTHEIRAPLARVRFAVDMLADSGSVRPGLQANVDSAIDELDRLAAELLGYSRLQYARYPLQRERFAVAESIGAVVESCLHEEPDVDVAYHPAHGPDLPCNFDRRLFERSVGNLVRNAMRFATHRVDIISRWSSGRWVVEVIDDGPGIPPGKRDCIFEPFMRLDLSRSRESGGFGLGLAIVRAITALHGGSVRADDRVDVQPGISFVLDWPDVTDT</sequence>
<organism evidence="13 14">
    <name type="scientific">Tahibacter amnicola</name>
    <dbReference type="NCBI Taxonomy" id="2976241"/>
    <lineage>
        <taxon>Bacteria</taxon>
        <taxon>Pseudomonadati</taxon>
        <taxon>Pseudomonadota</taxon>
        <taxon>Gammaproteobacteria</taxon>
        <taxon>Lysobacterales</taxon>
        <taxon>Rhodanobacteraceae</taxon>
        <taxon>Tahibacter</taxon>
    </lineage>
</organism>
<keyword evidence="9 13" id="KW-0067">ATP-binding</keyword>
<dbReference type="InterPro" id="IPR050980">
    <property type="entry name" value="2C_sensor_his_kinase"/>
</dbReference>
<dbReference type="PANTHER" id="PTHR44936">
    <property type="entry name" value="SENSOR PROTEIN CREC"/>
    <property type="match status" value="1"/>
</dbReference>
<keyword evidence="10" id="KW-0175">Coiled coil</keyword>
<name>A0ABY6BHM1_9GAMM</name>
<evidence type="ECO:0000256" key="5">
    <source>
        <dbReference type="ARBA" id="ARBA00022553"/>
    </source>
</evidence>
<dbReference type="InterPro" id="IPR003661">
    <property type="entry name" value="HisK_dim/P_dom"/>
</dbReference>
<evidence type="ECO:0000256" key="7">
    <source>
        <dbReference type="ARBA" id="ARBA00022741"/>
    </source>
</evidence>
<dbReference type="InterPro" id="IPR003594">
    <property type="entry name" value="HATPase_dom"/>
</dbReference>
<dbReference type="Gene3D" id="3.30.565.10">
    <property type="entry name" value="Histidine kinase-like ATPase, C-terminal domain"/>
    <property type="match status" value="1"/>
</dbReference>
<comment type="subcellular location">
    <subcellularLocation>
        <location evidence="2">Cell membrane</location>
        <topology evidence="2">Multi-pass membrane protein</topology>
    </subcellularLocation>
</comment>
<dbReference type="EMBL" id="CP104694">
    <property type="protein sequence ID" value="UXI69007.1"/>
    <property type="molecule type" value="Genomic_DNA"/>
</dbReference>
<dbReference type="InterPro" id="IPR004358">
    <property type="entry name" value="Sig_transdc_His_kin-like_C"/>
</dbReference>
<dbReference type="PRINTS" id="PR00344">
    <property type="entry name" value="BCTRLSENSOR"/>
</dbReference>
<dbReference type="PANTHER" id="PTHR44936:SF10">
    <property type="entry name" value="SENSOR PROTEIN RSTB"/>
    <property type="match status" value="1"/>
</dbReference>
<accession>A0ABY6BHM1</accession>
<feature type="transmembrane region" description="Helical" evidence="11">
    <location>
        <begin position="132"/>
        <end position="152"/>
    </location>
</feature>
<keyword evidence="11" id="KW-1133">Transmembrane helix</keyword>
<dbReference type="SMART" id="SM00388">
    <property type="entry name" value="HisKA"/>
    <property type="match status" value="1"/>
</dbReference>
<dbReference type="Gene3D" id="1.10.287.130">
    <property type="match status" value="1"/>
</dbReference>
<evidence type="ECO:0000256" key="4">
    <source>
        <dbReference type="ARBA" id="ARBA00022475"/>
    </source>
</evidence>
<dbReference type="InterPro" id="IPR005467">
    <property type="entry name" value="His_kinase_dom"/>
</dbReference>
<evidence type="ECO:0000256" key="2">
    <source>
        <dbReference type="ARBA" id="ARBA00004651"/>
    </source>
</evidence>
<evidence type="ECO:0000259" key="12">
    <source>
        <dbReference type="PROSITE" id="PS50109"/>
    </source>
</evidence>
<evidence type="ECO:0000313" key="14">
    <source>
        <dbReference type="Proteomes" id="UP001064632"/>
    </source>
</evidence>
<dbReference type="GO" id="GO:0005524">
    <property type="term" value="F:ATP binding"/>
    <property type="evidence" value="ECO:0007669"/>
    <property type="project" value="UniProtKB-KW"/>
</dbReference>
<feature type="coiled-coil region" evidence="10">
    <location>
        <begin position="192"/>
        <end position="219"/>
    </location>
</feature>
<dbReference type="EC" id="2.7.13.3" evidence="3"/>
<dbReference type="PROSITE" id="PS50109">
    <property type="entry name" value="HIS_KIN"/>
    <property type="match status" value="1"/>
</dbReference>
<feature type="domain" description="Histidine kinase" evidence="12">
    <location>
        <begin position="222"/>
        <end position="435"/>
    </location>
</feature>
<protein>
    <recommendedName>
        <fullName evidence="3">histidine kinase</fullName>
        <ecNumber evidence="3">2.7.13.3</ecNumber>
    </recommendedName>
</protein>
<keyword evidence="7" id="KW-0547">Nucleotide-binding</keyword>
<dbReference type="Proteomes" id="UP001064632">
    <property type="component" value="Chromosome"/>
</dbReference>
<evidence type="ECO:0000256" key="1">
    <source>
        <dbReference type="ARBA" id="ARBA00000085"/>
    </source>
</evidence>
<dbReference type="SMART" id="SM00387">
    <property type="entry name" value="HATPase_c"/>
    <property type="match status" value="1"/>
</dbReference>
<dbReference type="SUPFAM" id="SSF47384">
    <property type="entry name" value="Homodimeric domain of signal transducing histidine kinase"/>
    <property type="match status" value="1"/>
</dbReference>
<dbReference type="InterPro" id="IPR036890">
    <property type="entry name" value="HATPase_C_sf"/>
</dbReference>
<dbReference type="InterPro" id="IPR036097">
    <property type="entry name" value="HisK_dim/P_sf"/>
</dbReference>
<dbReference type="RefSeq" id="WP_261695965.1">
    <property type="nucleotide sequence ID" value="NZ_CP104694.1"/>
</dbReference>
<evidence type="ECO:0000256" key="11">
    <source>
        <dbReference type="SAM" id="Phobius"/>
    </source>
</evidence>
<evidence type="ECO:0000256" key="3">
    <source>
        <dbReference type="ARBA" id="ARBA00012438"/>
    </source>
</evidence>
<evidence type="ECO:0000313" key="13">
    <source>
        <dbReference type="EMBL" id="UXI69007.1"/>
    </source>
</evidence>
<reference evidence="13" key="1">
    <citation type="submission" date="2022-09" db="EMBL/GenBank/DDBJ databases">
        <title>Tahibacter sp. nov., isolated from a fresh water.</title>
        <authorList>
            <person name="Baek J.H."/>
            <person name="Lee J.K."/>
            <person name="Kim J.M."/>
            <person name="Jeon C.O."/>
        </authorList>
    </citation>
    <scope>NUCLEOTIDE SEQUENCE</scope>
    <source>
        <strain evidence="13">W38</strain>
    </source>
</reference>
<keyword evidence="11" id="KW-0472">Membrane</keyword>
<keyword evidence="11" id="KW-0812">Transmembrane</keyword>
<keyword evidence="6" id="KW-0808">Transferase</keyword>
<evidence type="ECO:0000256" key="10">
    <source>
        <dbReference type="SAM" id="Coils"/>
    </source>
</evidence>
<evidence type="ECO:0000256" key="9">
    <source>
        <dbReference type="ARBA" id="ARBA00022840"/>
    </source>
</evidence>
<dbReference type="SUPFAM" id="SSF55874">
    <property type="entry name" value="ATPase domain of HSP90 chaperone/DNA topoisomerase II/histidine kinase"/>
    <property type="match status" value="1"/>
</dbReference>
<keyword evidence="14" id="KW-1185">Reference proteome</keyword>